<protein>
    <submittedName>
        <fullName evidence="1">Uncharacterized protein</fullName>
    </submittedName>
</protein>
<organism evidence="1">
    <name type="scientific">Anguilla anguilla</name>
    <name type="common">European freshwater eel</name>
    <name type="synonym">Muraena anguilla</name>
    <dbReference type="NCBI Taxonomy" id="7936"/>
    <lineage>
        <taxon>Eukaryota</taxon>
        <taxon>Metazoa</taxon>
        <taxon>Chordata</taxon>
        <taxon>Craniata</taxon>
        <taxon>Vertebrata</taxon>
        <taxon>Euteleostomi</taxon>
        <taxon>Actinopterygii</taxon>
        <taxon>Neopterygii</taxon>
        <taxon>Teleostei</taxon>
        <taxon>Anguilliformes</taxon>
        <taxon>Anguillidae</taxon>
        <taxon>Anguilla</taxon>
    </lineage>
</organism>
<dbReference type="EMBL" id="GBXM01074645">
    <property type="protein sequence ID" value="JAH33932.1"/>
    <property type="molecule type" value="Transcribed_RNA"/>
</dbReference>
<reference evidence="1" key="1">
    <citation type="submission" date="2014-11" db="EMBL/GenBank/DDBJ databases">
        <authorList>
            <person name="Amaro Gonzalez C."/>
        </authorList>
    </citation>
    <scope>NUCLEOTIDE SEQUENCE</scope>
</reference>
<dbReference type="AlphaFoldDB" id="A0A0E9RYG1"/>
<sequence length="45" mass="5235">MQFGMKMIVDILCGNIIIINHDKYPIWEQNVDTYPVWGGEPNEIV</sequence>
<accession>A0A0E9RYG1</accession>
<proteinExistence type="predicted"/>
<reference evidence="1" key="2">
    <citation type="journal article" date="2015" name="Fish Shellfish Immunol.">
        <title>Early steps in the European eel (Anguilla anguilla)-Vibrio vulnificus interaction in the gills: Role of the RtxA13 toxin.</title>
        <authorList>
            <person name="Callol A."/>
            <person name="Pajuelo D."/>
            <person name="Ebbesson L."/>
            <person name="Teles M."/>
            <person name="MacKenzie S."/>
            <person name="Amaro C."/>
        </authorList>
    </citation>
    <scope>NUCLEOTIDE SEQUENCE</scope>
</reference>
<name>A0A0E9RYG1_ANGAN</name>
<evidence type="ECO:0000313" key="1">
    <source>
        <dbReference type="EMBL" id="JAH33932.1"/>
    </source>
</evidence>